<dbReference type="Proteomes" id="UP001152173">
    <property type="component" value="Unassembled WGS sequence"/>
</dbReference>
<organism evidence="2 3">
    <name type="scientific">Paenisporosarcina quisquiliarum</name>
    <dbReference type="NCBI Taxonomy" id="365346"/>
    <lineage>
        <taxon>Bacteria</taxon>
        <taxon>Bacillati</taxon>
        <taxon>Bacillota</taxon>
        <taxon>Bacilli</taxon>
        <taxon>Bacillales</taxon>
        <taxon>Caryophanaceae</taxon>
        <taxon>Paenisporosarcina</taxon>
    </lineage>
</organism>
<accession>A0A9X3RF95</accession>
<reference evidence="2" key="1">
    <citation type="submission" date="2022-05" db="EMBL/GenBank/DDBJ databases">
        <authorList>
            <person name="Colautti A."/>
            <person name="Iacumin L."/>
        </authorList>
    </citation>
    <scope>NUCLEOTIDE SEQUENCE</scope>
    <source>
        <strain evidence="2">SK 55</strain>
    </source>
</reference>
<evidence type="ECO:0000313" key="3">
    <source>
        <dbReference type="Proteomes" id="UP001152173"/>
    </source>
</evidence>
<gene>
    <name evidence="2" type="ORF">M9R32_14695</name>
</gene>
<feature type="transmembrane region" description="Helical" evidence="1">
    <location>
        <begin position="18"/>
        <end position="37"/>
    </location>
</feature>
<feature type="transmembrane region" description="Helical" evidence="1">
    <location>
        <begin position="49"/>
        <end position="70"/>
    </location>
</feature>
<proteinExistence type="predicted"/>
<keyword evidence="3" id="KW-1185">Reference proteome</keyword>
<feature type="transmembrane region" description="Helical" evidence="1">
    <location>
        <begin position="134"/>
        <end position="153"/>
    </location>
</feature>
<evidence type="ECO:0000256" key="1">
    <source>
        <dbReference type="SAM" id="Phobius"/>
    </source>
</evidence>
<feature type="transmembrane region" description="Helical" evidence="1">
    <location>
        <begin position="106"/>
        <end position="128"/>
    </location>
</feature>
<dbReference type="InterPro" id="IPR021683">
    <property type="entry name" value="DUF3267"/>
</dbReference>
<evidence type="ECO:0000313" key="2">
    <source>
        <dbReference type="EMBL" id="MCZ8538442.1"/>
    </source>
</evidence>
<name>A0A9X3RF95_9BACL</name>
<dbReference type="RefSeq" id="WP_269927509.1">
    <property type="nucleotide sequence ID" value="NZ_JAMKBJ010000017.1"/>
</dbReference>
<comment type="caution">
    <text evidence="2">The sequence shown here is derived from an EMBL/GenBank/DDBJ whole genome shotgun (WGS) entry which is preliminary data.</text>
</comment>
<sequence>MHCWKTINVKKQYGFDRIFMLSSLLVVAVFSLFYVMLEILHDDRLSDDRFAVFLLSFMLLYPVHKSLHFLPLIGYRNRIHFSVKTQFNFMPILSLRIKEPVPKKRFLFALLAPFFILNSLLIAGAFMFPEFGHYFTMLLAYHCGLCLIDLLYIKNLARSPKKALIEETETGYEILVPPATI</sequence>
<keyword evidence="1" id="KW-1133">Transmembrane helix</keyword>
<protein>
    <submittedName>
        <fullName evidence="2">DUF3267 domain-containing protein</fullName>
    </submittedName>
</protein>
<dbReference type="Pfam" id="PF11667">
    <property type="entry name" value="DUF3267"/>
    <property type="match status" value="1"/>
</dbReference>
<dbReference type="EMBL" id="JAMKBJ010000017">
    <property type="protein sequence ID" value="MCZ8538442.1"/>
    <property type="molecule type" value="Genomic_DNA"/>
</dbReference>
<dbReference type="AlphaFoldDB" id="A0A9X3RF95"/>
<keyword evidence="1" id="KW-0472">Membrane</keyword>
<keyword evidence="1" id="KW-0812">Transmembrane</keyword>